<name>A0A821VMP3_9NEOP</name>
<dbReference type="AlphaFoldDB" id="A0A821VMP3"/>
<evidence type="ECO:0000313" key="2">
    <source>
        <dbReference type="Proteomes" id="UP000663880"/>
    </source>
</evidence>
<reference evidence="1" key="1">
    <citation type="submission" date="2021-02" db="EMBL/GenBank/DDBJ databases">
        <authorList>
            <person name="Steward A R."/>
        </authorList>
    </citation>
    <scope>NUCLEOTIDE SEQUENCE</scope>
</reference>
<proteinExistence type="predicted"/>
<sequence>MMETLHTTSPILRSHDDDDLKYEDIRSILRVVPNTHNSSRLLGIKKHNAGPIAIILAPSNISAKFHRNQKIPGLDRDTKNGIYGDGFTGTAEKAESEITVDKEKVEEADHKSLEKFVIKHRTIDEKVKSPTVKSHNYTHFIVDKSTFKIDNDDSSREILGDSNSVPDKIENSVDDKNEFNNGVLDDITTDYNTREERKEKEILNDLNKNSPKVSVNYIFGEQLNKALKVFYPDIECIRTDVRNCSYRVINLLFNFQR</sequence>
<gene>
    <name evidence="1" type="ORF">PMACD_LOCUS12043</name>
</gene>
<dbReference type="OrthoDB" id="10407399at2759"/>
<organism evidence="1 2">
    <name type="scientific">Pieris macdunnoughi</name>
    <dbReference type="NCBI Taxonomy" id="345717"/>
    <lineage>
        <taxon>Eukaryota</taxon>
        <taxon>Metazoa</taxon>
        <taxon>Ecdysozoa</taxon>
        <taxon>Arthropoda</taxon>
        <taxon>Hexapoda</taxon>
        <taxon>Insecta</taxon>
        <taxon>Pterygota</taxon>
        <taxon>Neoptera</taxon>
        <taxon>Endopterygota</taxon>
        <taxon>Lepidoptera</taxon>
        <taxon>Glossata</taxon>
        <taxon>Ditrysia</taxon>
        <taxon>Papilionoidea</taxon>
        <taxon>Pieridae</taxon>
        <taxon>Pierinae</taxon>
        <taxon>Pieris</taxon>
    </lineage>
</organism>
<dbReference type="Proteomes" id="UP000663880">
    <property type="component" value="Unassembled WGS sequence"/>
</dbReference>
<evidence type="ECO:0000313" key="1">
    <source>
        <dbReference type="EMBL" id="CAF4909862.1"/>
    </source>
</evidence>
<protein>
    <submittedName>
        <fullName evidence="1">Uncharacterized protein</fullName>
    </submittedName>
</protein>
<keyword evidence="2" id="KW-1185">Reference proteome</keyword>
<dbReference type="EMBL" id="CAJOBZ010000044">
    <property type="protein sequence ID" value="CAF4909862.1"/>
    <property type="molecule type" value="Genomic_DNA"/>
</dbReference>
<accession>A0A821VMP3</accession>
<comment type="caution">
    <text evidence="1">The sequence shown here is derived from an EMBL/GenBank/DDBJ whole genome shotgun (WGS) entry which is preliminary data.</text>
</comment>